<protein>
    <recommendedName>
        <fullName evidence="3">DNA gyrase inhibitor YacG</fullName>
    </recommendedName>
</protein>
<dbReference type="AlphaFoldDB" id="A0A238Y0R6"/>
<organism evidence="4 5">
    <name type="scientific">Methylobacillus rhizosphaerae</name>
    <dbReference type="NCBI Taxonomy" id="551994"/>
    <lineage>
        <taxon>Bacteria</taxon>
        <taxon>Pseudomonadati</taxon>
        <taxon>Pseudomonadota</taxon>
        <taxon>Betaproteobacteria</taxon>
        <taxon>Nitrosomonadales</taxon>
        <taxon>Methylophilaceae</taxon>
        <taxon>Methylobacillus</taxon>
    </lineage>
</organism>
<evidence type="ECO:0000313" key="4">
    <source>
        <dbReference type="EMBL" id="SNR64562.1"/>
    </source>
</evidence>
<evidence type="ECO:0000313" key="5">
    <source>
        <dbReference type="Proteomes" id="UP000198305"/>
    </source>
</evidence>
<evidence type="ECO:0000256" key="3">
    <source>
        <dbReference type="HAMAP-Rule" id="MF_00649"/>
    </source>
</evidence>
<keyword evidence="2 3" id="KW-0862">Zinc</keyword>
<comment type="function">
    <text evidence="3">Inhibits all the catalytic activities of DNA gyrase by preventing its interaction with DNA. Acts by binding directly to the C-terminal domain of GyrB, which probably disrupts DNA binding by the gyrase.</text>
</comment>
<sequence>MVPCPQCGEQAEYSSENPYRPFCSKRCRLIDLGQWASESYRIPDTGPKPENDE</sequence>
<dbReference type="GO" id="GO:0008270">
    <property type="term" value="F:zinc ion binding"/>
    <property type="evidence" value="ECO:0007669"/>
    <property type="project" value="UniProtKB-UniRule"/>
</dbReference>
<evidence type="ECO:0000256" key="1">
    <source>
        <dbReference type="ARBA" id="ARBA00022723"/>
    </source>
</evidence>
<dbReference type="RefSeq" id="WP_089374482.1">
    <property type="nucleotide sequence ID" value="NZ_FZOA01000001.1"/>
</dbReference>
<dbReference type="EMBL" id="FZOA01000001">
    <property type="protein sequence ID" value="SNR64562.1"/>
    <property type="molecule type" value="Genomic_DNA"/>
</dbReference>
<dbReference type="InterPro" id="IPR005584">
    <property type="entry name" value="DNA_gyrase_inhibitor_YacG"/>
</dbReference>
<accession>A0A238Y0R6</accession>
<evidence type="ECO:0000256" key="2">
    <source>
        <dbReference type="ARBA" id="ARBA00022833"/>
    </source>
</evidence>
<name>A0A238Y0R6_9PROT</name>
<proteinExistence type="inferred from homology"/>
<dbReference type="GO" id="GO:0006355">
    <property type="term" value="P:regulation of DNA-templated transcription"/>
    <property type="evidence" value="ECO:0007669"/>
    <property type="project" value="InterPro"/>
</dbReference>
<dbReference type="HAMAP" id="MF_00649">
    <property type="entry name" value="DNA_gyrase_inhibitor_YacG"/>
    <property type="match status" value="1"/>
</dbReference>
<dbReference type="OrthoDB" id="9809663at2"/>
<feature type="binding site" evidence="3">
    <location>
        <position position="23"/>
    </location>
    <ligand>
        <name>Zn(2+)</name>
        <dbReference type="ChEBI" id="CHEBI:29105"/>
    </ligand>
</feature>
<dbReference type="GO" id="GO:0008657">
    <property type="term" value="F:DNA topoisomerase type II (double strand cut, ATP-hydrolyzing) inhibitor activity"/>
    <property type="evidence" value="ECO:0007669"/>
    <property type="project" value="UniProtKB-UniRule"/>
</dbReference>
<comment type="similarity">
    <text evidence="3">Belongs to the DNA gyrase inhibitor YacG family.</text>
</comment>
<dbReference type="SUPFAM" id="SSF57716">
    <property type="entry name" value="Glucocorticoid receptor-like (DNA-binding domain)"/>
    <property type="match status" value="1"/>
</dbReference>
<feature type="binding site" evidence="3">
    <location>
        <position position="4"/>
    </location>
    <ligand>
        <name>Zn(2+)</name>
        <dbReference type="ChEBI" id="CHEBI:29105"/>
    </ligand>
</feature>
<feature type="binding site" evidence="3">
    <location>
        <position position="7"/>
    </location>
    <ligand>
        <name>Zn(2+)</name>
        <dbReference type="ChEBI" id="CHEBI:29105"/>
    </ligand>
</feature>
<keyword evidence="5" id="KW-1185">Reference proteome</keyword>
<gene>
    <name evidence="3" type="primary">yacG</name>
    <name evidence="4" type="ORF">SAMN05192560_0340</name>
</gene>
<comment type="cofactor">
    <cofactor evidence="3">
        <name>Zn(2+)</name>
        <dbReference type="ChEBI" id="CHEBI:29105"/>
    </cofactor>
    <text evidence="3">Binds 1 zinc ion.</text>
</comment>
<dbReference type="InterPro" id="IPR013088">
    <property type="entry name" value="Znf_NHR/GATA"/>
</dbReference>
<keyword evidence="1 3" id="KW-0479">Metal-binding</keyword>
<comment type="subunit">
    <text evidence="3">Interacts with GyrB.</text>
</comment>
<dbReference type="Proteomes" id="UP000198305">
    <property type="component" value="Unassembled WGS sequence"/>
</dbReference>
<dbReference type="Pfam" id="PF03884">
    <property type="entry name" value="YacG"/>
    <property type="match status" value="1"/>
</dbReference>
<feature type="binding site" evidence="3">
    <location>
        <position position="27"/>
    </location>
    <ligand>
        <name>Zn(2+)</name>
        <dbReference type="ChEBI" id="CHEBI:29105"/>
    </ligand>
</feature>
<reference evidence="5" key="1">
    <citation type="submission" date="2017-06" db="EMBL/GenBank/DDBJ databases">
        <authorList>
            <person name="Varghese N."/>
            <person name="Submissions S."/>
        </authorList>
    </citation>
    <scope>NUCLEOTIDE SEQUENCE [LARGE SCALE GENOMIC DNA]</scope>
    <source>
        <strain evidence="5">Ca-68</strain>
    </source>
</reference>
<dbReference type="PANTHER" id="PTHR36150">
    <property type="entry name" value="DNA GYRASE INHIBITOR YACG"/>
    <property type="match status" value="1"/>
</dbReference>
<dbReference type="PANTHER" id="PTHR36150:SF1">
    <property type="entry name" value="DNA GYRASE INHIBITOR YACG"/>
    <property type="match status" value="1"/>
</dbReference>
<dbReference type="Gene3D" id="3.30.50.10">
    <property type="entry name" value="Erythroid Transcription Factor GATA-1, subunit A"/>
    <property type="match status" value="1"/>
</dbReference>